<accession>A0ABT5MHP5</accession>
<evidence type="ECO:0000256" key="2">
    <source>
        <dbReference type="SAM" id="Phobius"/>
    </source>
</evidence>
<reference evidence="4 5" key="1">
    <citation type="submission" date="2023-02" db="EMBL/GenBank/DDBJ databases">
        <title>Bacterial whole genome sequence for Curvibacter sp. HBC28.</title>
        <authorList>
            <person name="Le V."/>
            <person name="Ko S.-R."/>
            <person name="Ahn C.-Y."/>
            <person name="Oh H.-M."/>
        </authorList>
    </citation>
    <scope>NUCLEOTIDE SEQUENCE [LARGE SCALE GENOMIC DNA]</scope>
    <source>
        <strain evidence="4 5">HBC28</strain>
    </source>
</reference>
<dbReference type="InterPro" id="IPR036291">
    <property type="entry name" value="NAD(P)-bd_dom_sf"/>
</dbReference>
<keyword evidence="2" id="KW-0812">Transmembrane</keyword>
<evidence type="ECO:0000256" key="1">
    <source>
        <dbReference type="ARBA" id="ARBA00007430"/>
    </source>
</evidence>
<comment type="caution">
    <text evidence="4">The sequence shown here is derived from an EMBL/GenBank/DDBJ whole genome shotgun (WGS) entry which is preliminary data.</text>
</comment>
<protein>
    <submittedName>
        <fullName evidence="4">Nucleoside-diphosphate sugar epimerase/dehydratase</fullName>
    </submittedName>
</protein>
<sequence>MLKAFTELLIDLPRPAKRVLALTVDALLCALTVWIAMSLRYETWINPREGQWLAIGLSPALALPIFVVNGLYRAIFRYAGWSALMTVIRAVAIYGLLYAMAFTLISVPGVPRTVGLLQPMLLLLAVGGSRLVARYWLSGLYQSKLQRAQLPRVLIYGAGAAGRQLADALTSSHEMQAVGFLDDDARLHGQTLSGLPIHDPHQLESCVQKLRIHTILLAVPSATRQRRNDILLRASRAQVSVRTLPNLLDLAQGRVQVSDLRELDIEDLLGRDPVAPDTELLHRHVRAKVVLVTGAGGSIGSELCRQILQGQPRVLLLLDLNEFALYQIHQELQGWQQLQAGGPEASPTQLLPLLASVQDADRLGEIMATWRPHTIYHAAAYKHVPLVEHNPAEGLKNNVWGTWTCARVAQQHGVERFVLISTDKAVRPTNIMGASKRLAEMVLQGLAADLPEAAPGSTRRGAQAGRTCFSMVRFGNVLGSSGSVVPLFRRQIKSGGPITLTHPDITRYFMTIPEAAQLVIQAGAMARGGDVFLLDMGQPVRIQDLARKMVELSGLTIRDERTPDGDIEIEITGLRPGEKLYEELLIGEHPEPTQHPRIMKAREDFLPWPELQHRLASLREALNRHDALAIRTQMVALVTGYEPSDPVVDWTHLAQRGAATQPVTRASQA</sequence>
<organism evidence="4 5">
    <name type="scientific">Curvibacter microcysteis</name>
    <dbReference type="NCBI Taxonomy" id="3026419"/>
    <lineage>
        <taxon>Bacteria</taxon>
        <taxon>Pseudomonadati</taxon>
        <taxon>Pseudomonadota</taxon>
        <taxon>Betaproteobacteria</taxon>
        <taxon>Burkholderiales</taxon>
        <taxon>Comamonadaceae</taxon>
        <taxon>Curvibacter</taxon>
    </lineage>
</organism>
<dbReference type="SUPFAM" id="SSF51735">
    <property type="entry name" value="NAD(P)-binding Rossmann-fold domains"/>
    <property type="match status" value="2"/>
</dbReference>
<proteinExistence type="inferred from homology"/>
<name>A0ABT5MHP5_9BURK</name>
<comment type="similarity">
    <text evidence="1">Belongs to the polysaccharide synthase family.</text>
</comment>
<feature type="domain" description="Polysaccharide biosynthesis protein CapD-like" evidence="3">
    <location>
        <begin position="290"/>
        <end position="602"/>
    </location>
</feature>
<dbReference type="Pfam" id="PF13727">
    <property type="entry name" value="CoA_binding_3"/>
    <property type="match status" value="1"/>
</dbReference>
<feature type="transmembrane region" description="Helical" evidence="2">
    <location>
        <begin position="20"/>
        <end position="39"/>
    </location>
</feature>
<dbReference type="PANTHER" id="PTHR43318:SF1">
    <property type="entry name" value="POLYSACCHARIDE BIOSYNTHESIS PROTEIN EPSC-RELATED"/>
    <property type="match status" value="1"/>
</dbReference>
<dbReference type="InterPro" id="IPR003869">
    <property type="entry name" value="Polysac_CapD-like"/>
</dbReference>
<keyword evidence="5" id="KW-1185">Reference proteome</keyword>
<keyword evidence="2" id="KW-1133">Transmembrane helix</keyword>
<dbReference type="Gene3D" id="3.40.50.720">
    <property type="entry name" value="NAD(P)-binding Rossmann-like Domain"/>
    <property type="match status" value="2"/>
</dbReference>
<evidence type="ECO:0000313" key="4">
    <source>
        <dbReference type="EMBL" id="MDD0815402.1"/>
    </source>
</evidence>
<dbReference type="EMBL" id="JAQSIO010000004">
    <property type="protein sequence ID" value="MDD0815402.1"/>
    <property type="molecule type" value="Genomic_DNA"/>
</dbReference>
<dbReference type="Proteomes" id="UP001528672">
    <property type="component" value="Unassembled WGS sequence"/>
</dbReference>
<keyword evidence="2" id="KW-0472">Membrane</keyword>
<feature type="transmembrane region" description="Helical" evidence="2">
    <location>
        <begin position="84"/>
        <end position="105"/>
    </location>
</feature>
<gene>
    <name evidence="4" type="ORF">PSQ39_12255</name>
</gene>
<dbReference type="InterPro" id="IPR051203">
    <property type="entry name" value="Polysaccharide_Synthase-Rel"/>
</dbReference>
<dbReference type="Pfam" id="PF02719">
    <property type="entry name" value="Polysacc_synt_2"/>
    <property type="match status" value="1"/>
</dbReference>
<dbReference type="RefSeq" id="WP_273927478.1">
    <property type="nucleotide sequence ID" value="NZ_JAQSIO010000004.1"/>
</dbReference>
<evidence type="ECO:0000259" key="3">
    <source>
        <dbReference type="Pfam" id="PF02719"/>
    </source>
</evidence>
<feature type="transmembrane region" description="Helical" evidence="2">
    <location>
        <begin position="51"/>
        <end position="72"/>
    </location>
</feature>
<dbReference type="CDD" id="cd05237">
    <property type="entry name" value="UDP_invert_4-6DH_SDR_e"/>
    <property type="match status" value="1"/>
</dbReference>
<dbReference type="PANTHER" id="PTHR43318">
    <property type="entry name" value="UDP-N-ACETYLGLUCOSAMINE 4,6-DEHYDRATASE"/>
    <property type="match status" value="1"/>
</dbReference>
<evidence type="ECO:0000313" key="5">
    <source>
        <dbReference type="Proteomes" id="UP001528672"/>
    </source>
</evidence>